<dbReference type="GO" id="GO:0071203">
    <property type="term" value="C:WASH complex"/>
    <property type="evidence" value="ECO:0007669"/>
    <property type="project" value="InterPro"/>
</dbReference>
<dbReference type="PROSITE" id="PS51082">
    <property type="entry name" value="WH2"/>
    <property type="match status" value="1"/>
</dbReference>
<dbReference type="InterPro" id="IPR028290">
    <property type="entry name" value="WASH1"/>
</dbReference>
<gene>
    <name evidence="5" type="ORF">g.3733</name>
</gene>
<dbReference type="GO" id="GO:0005829">
    <property type="term" value="C:cytosol"/>
    <property type="evidence" value="ECO:0007669"/>
    <property type="project" value="GOC"/>
</dbReference>
<dbReference type="GO" id="GO:0005769">
    <property type="term" value="C:early endosome"/>
    <property type="evidence" value="ECO:0007669"/>
    <property type="project" value="InterPro"/>
</dbReference>
<protein>
    <recommendedName>
        <fullName evidence="4">WH2 domain-containing protein</fullName>
    </recommendedName>
</protein>
<evidence type="ECO:0000256" key="2">
    <source>
        <dbReference type="ARBA" id="ARBA00023203"/>
    </source>
</evidence>
<dbReference type="InterPro" id="IPR003124">
    <property type="entry name" value="WH2_dom"/>
</dbReference>
<sequence length="456" mass="50775">MMYYSSIASVEPIFQDLRQEETILQIALALEKLDKVSTDIFNHIKTHVSSQTKNLSNLQKRCAVVDAKVQKVTGSRKASQVFSSAKFPGKKISDFECKIQFSSCHNEEIKVKSKHLTLENCELKEKLQFFHVKYGNSFLRKNTEVTPEEGLGVLPNELDSVGSLLLFNTSENLYKQYVMLDPLKAVGRTRQTLEKDDTQEEIVAAPLSMSQTDHGLYRTGINYFYSPELQEIPQLDVPLDLPDLPGVAGDLQFLLDSGPPIAPSVMSSPSINSDATSPIITDVLPTPSTTQPLTEGILSNFPLVPPPPPPPILPELINLPEVVPEEIKGVPPVQEPPAPAQEPIKEIKTPIPTDDARSSLMEAIRNAKGLSNLRSVVDRKQEVKRKKQEEEIIKPAKENNLMADLHATLAMRRKGISGTKTEVSSNPMERMLTIVPPMTRLDSESEDEYDAEWEDE</sequence>
<evidence type="ECO:0000256" key="1">
    <source>
        <dbReference type="ARBA" id="ARBA00005602"/>
    </source>
</evidence>
<name>A0A1B6E4H3_9HEMI</name>
<feature type="compositionally biased region" description="Acidic residues" evidence="3">
    <location>
        <begin position="444"/>
        <end position="456"/>
    </location>
</feature>
<organism evidence="5">
    <name type="scientific">Clastoptera arizonana</name>
    <name type="common">Arizona spittle bug</name>
    <dbReference type="NCBI Taxonomy" id="38151"/>
    <lineage>
        <taxon>Eukaryota</taxon>
        <taxon>Metazoa</taxon>
        <taxon>Ecdysozoa</taxon>
        <taxon>Arthropoda</taxon>
        <taxon>Hexapoda</taxon>
        <taxon>Insecta</taxon>
        <taxon>Pterygota</taxon>
        <taxon>Neoptera</taxon>
        <taxon>Paraneoptera</taxon>
        <taxon>Hemiptera</taxon>
        <taxon>Auchenorrhyncha</taxon>
        <taxon>Cercopoidea</taxon>
        <taxon>Clastopteridae</taxon>
        <taxon>Clastoptera</taxon>
    </lineage>
</organism>
<dbReference type="GO" id="GO:0034314">
    <property type="term" value="P:Arp2/3 complex-mediated actin nucleation"/>
    <property type="evidence" value="ECO:0007669"/>
    <property type="project" value="InterPro"/>
</dbReference>
<dbReference type="PANTHER" id="PTHR23331:SF1">
    <property type="entry name" value="WASH COMPLEX SUBUNIT 1"/>
    <property type="match status" value="1"/>
</dbReference>
<dbReference type="GO" id="GO:0042147">
    <property type="term" value="P:retrograde transport, endosome to Golgi"/>
    <property type="evidence" value="ECO:0007669"/>
    <property type="project" value="TreeGrafter"/>
</dbReference>
<dbReference type="Pfam" id="PF11945">
    <property type="entry name" value="WASH_WAHD"/>
    <property type="match status" value="1"/>
</dbReference>
<feature type="domain" description="WH2" evidence="4">
    <location>
        <begin position="356"/>
        <end position="376"/>
    </location>
</feature>
<evidence type="ECO:0000313" key="5">
    <source>
        <dbReference type="EMBL" id="JAS32836.1"/>
    </source>
</evidence>
<dbReference type="PANTHER" id="PTHR23331">
    <property type="entry name" value="CXYORF1"/>
    <property type="match status" value="1"/>
</dbReference>
<dbReference type="AlphaFoldDB" id="A0A1B6E4H3"/>
<evidence type="ECO:0000256" key="3">
    <source>
        <dbReference type="SAM" id="MobiDB-lite"/>
    </source>
</evidence>
<proteinExistence type="inferred from homology"/>
<dbReference type="GO" id="GO:0055037">
    <property type="term" value="C:recycling endosome"/>
    <property type="evidence" value="ECO:0007669"/>
    <property type="project" value="TreeGrafter"/>
</dbReference>
<evidence type="ECO:0000259" key="4">
    <source>
        <dbReference type="PROSITE" id="PS51082"/>
    </source>
</evidence>
<reference evidence="5" key="1">
    <citation type="submission" date="2015-12" db="EMBL/GenBank/DDBJ databases">
        <title>De novo transcriptome assembly of four potential Pierce s Disease insect vectors from Arizona vineyards.</title>
        <authorList>
            <person name="Tassone E.E."/>
        </authorList>
    </citation>
    <scope>NUCLEOTIDE SEQUENCE</scope>
</reference>
<dbReference type="InterPro" id="IPR021854">
    <property type="entry name" value="WASH1_WAHD"/>
</dbReference>
<dbReference type="GO" id="GO:0032456">
    <property type="term" value="P:endocytic recycling"/>
    <property type="evidence" value="ECO:0007669"/>
    <property type="project" value="TreeGrafter"/>
</dbReference>
<dbReference type="GO" id="GO:0043015">
    <property type="term" value="F:gamma-tubulin binding"/>
    <property type="evidence" value="ECO:0007669"/>
    <property type="project" value="TreeGrafter"/>
</dbReference>
<dbReference type="EMBL" id="GEDC01004462">
    <property type="protein sequence ID" value="JAS32836.1"/>
    <property type="molecule type" value="Transcribed_RNA"/>
</dbReference>
<dbReference type="GO" id="GO:0006887">
    <property type="term" value="P:exocytosis"/>
    <property type="evidence" value="ECO:0007669"/>
    <property type="project" value="TreeGrafter"/>
</dbReference>
<keyword evidence="2" id="KW-0009">Actin-binding</keyword>
<feature type="region of interest" description="Disordered" evidence="3">
    <location>
        <begin position="437"/>
        <end position="456"/>
    </location>
</feature>
<dbReference type="GO" id="GO:0043014">
    <property type="term" value="F:alpha-tubulin binding"/>
    <property type="evidence" value="ECO:0007669"/>
    <property type="project" value="InterPro"/>
</dbReference>
<comment type="similarity">
    <text evidence="1">Belongs to the WASH1 family.</text>
</comment>
<accession>A0A1B6E4H3</accession>
<dbReference type="GO" id="GO:0003779">
    <property type="term" value="F:actin binding"/>
    <property type="evidence" value="ECO:0007669"/>
    <property type="project" value="UniProtKB-KW"/>
</dbReference>